<dbReference type="Gene3D" id="3.40.50.720">
    <property type="entry name" value="NAD(P)-binding Rossmann-like Domain"/>
    <property type="match status" value="1"/>
</dbReference>
<keyword evidence="4 7" id="KW-0436">Ligase</keyword>
<comment type="catalytic activity">
    <reaction evidence="7 8">
        <text>UDP-N-acetyl-alpha-D-muramoyl-L-alanine + D-glutamate + ATP = UDP-N-acetyl-alpha-D-muramoyl-L-alanyl-D-glutamate + ADP + phosphate + H(+)</text>
        <dbReference type="Rhea" id="RHEA:16429"/>
        <dbReference type="ChEBI" id="CHEBI:15378"/>
        <dbReference type="ChEBI" id="CHEBI:29986"/>
        <dbReference type="ChEBI" id="CHEBI:30616"/>
        <dbReference type="ChEBI" id="CHEBI:43474"/>
        <dbReference type="ChEBI" id="CHEBI:83898"/>
        <dbReference type="ChEBI" id="CHEBI:83900"/>
        <dbReference type="ChEBI" id="CHEBI:456216"/>
        <dbReference type="EC" id="6.3.2.9"/>
    </reaction>
</comment>
<evidence type="ECO:0000256" key="8">
    <source>
        <dbReference type="RuleBase" id="RU003664"/>
    </source>
</evidence>
<evidence type="ECO:0000313" key="11">
    <source>
        <dbReference type="EMBL" id="MDT0346520.1"/>
    </source>
</evidence>
<evidence type="ECO:0000259" key="10">
    <source>
        <dbReference type="Pfam" id="PF08245"/>
    </source>
</evidence>
<reference evidence="12" key="1">
    <citation type="submission" date="2023-07" db="EMBL/GenBank/DDBJ databases">
        <title>30 novel species of actinomycetes from the DSMZ collection.</title>
        <authorList>
            <person name="Nouioui I."/>
        </authorList>
    </citation>
    <scope>NUCLEOTIDE SEQUENCE [LARGE SCALE GENOMIC DNA]</scope>
    <source>
        <strain evidence="12">DSM 44938</strain>
    </source>
</reference>
<evidence type="ECO:0000256" key="5">
    <source>
        <dbReference type="ARBA" id="ARBA00022741"/>
    </source>
</evidence>
<dbReference type="SUPFAM" id="SSF53244">
    <property type="entry name" value="MurD-like peptide ligases, peptide-binding domain"/>
    <property type="match status" value="1"/>
</dbReference>
<dbReference type="Pfam" id="PF02875">
    <property type="entry name" value="Mur_ligase_C"/>
    <property type="match status" value="1"/>
</dbReference>
<dbReference type="RefSeq" id="WP_311707642.1">
    <property type="nucleotide sequence ID" value="NZ_JAVREL010000021.1"/>
</dbReference>
<sequence length="474" mass="48807">MNEFSGRRVTVAGLGVSGVSTARALAGLGALVTVVDGADGERQRRTAGELAGDGVEVRLGDGATLPPGTELVVTSPGWRPDSALFAAAGAAGVEVIGDVEVAWRLRGPGGPPWLAVTGTNGKTTTVRMLAAILSAAGLRTAAVGNIGTPIIDTVLAEPPHDVLAVELSSYQLHWAPSLRPFAGAVLNLAPDHLDWHGSMESYAAAKGRVYEGNTAACVYNAADPATETLVRKADVVEGCRAIGFTLGAPAPSQLGVVDGILVDRAFVPDRQRQAQELAEVGDIDPPAPHNVANALAAAALARAYGVEPRAVRDGLRAFRPDAHRIQHVAEVAGVHYVDDSKATNTHAAEASLAAYEPVVWIAGGLAKGATFDDLVRGAAPRLRGVVLLGADRRLIAEALARHAPDVPVVDLARTDTGAMAAAVTEAARLAHPGDTVLMAPACASMDMFTNYNERGDAFAAAVRDLAGGRAGHEQ</sequence>
<dbReference type="NCBIfam" id="TIGR01087">
    <property type="entry name" value="murD"/>
    <property type="match status" value="1"/>
</dbReference>
<dbReference type="GO" id="GO:0008764">
    <property type="term" value="F:UDP-N-acetylmuramoylalanine-D-glutamate ligase activity"/>
    <property type="evidence" value="ECO:0007669"/>
    <property type="project" value="UniProtKB-EC"/>
</dbReference>
<keyword evidence="7 8" id="KW-0961">Cell wall biogenesis/degradation</keyword>
<dbReference type="EC" id="6.3.2.9" evidence="7 8"/>
<comment type="similarity">
    <text evidence="7">Belongs to the MurCDEF family.</text>
</comment>
<name>A0ABU2MXY3_9ACTN</name>
<keyword evidence="7 8" id="KW-0133">Cell shape</keyword>
<evidence type="ECO:0000256" key="3">
    <source>
        <dbReference type="ARBA" id="ARBA00022490"/>
    </source>
</evidence>
<comment type="function">
    <text evidence="7 8">Cell wall formation. Catalyzes the addition of glutamate to the nucleotide precursor UDP-N-acetylmuramoyl-L-alanine (UMA).</text>
</comment>
<gene>
    <name evidence="7 11" type="primary">murD</name>
    <name evidence="11" type="ORF">RM590_28640</name>
</gene>
<dbReference type="InterPro" id="IPR005762">
    <property type="entry name" value="MurD"/>
</dbReference>
<dbReference type="PANTHER" id="PTHR43692:SF1">
    <property type="entry name" value="UDP-N-ACETYLMURAMOYLALANINE--D-GLUTAMATE LIGASE"/>
    <property type="match status" value="1"/>
</dbReference>
<organism evidence="11 12">
    <name type="scientific">Streptomyces litchfieldiae</name>
    <dbReference type="NCBI Taxonomy" id="3075543"/>
    <lineage>
        <taxon>Bacteria</taxon>
        <taxon>Bacillati</taxon>
        <taxon>Actinomycetota</taxon>
        <taxon>Actinomycetes</taxon>
        <taxon>Kitasatosporales</taxon>
        <taxon>Streptomycetaceae</taxon>
        <taxon>Streptomyces</taxon>
    </lineage>
</organism>
<accession>A0ABU2MXY3</accession>
<proteinExistence type="inferred from homology"/>
<evidence type="ECO:0000256" key="4">
    <source>
        <dbReference type="ARBA" id="ARBA00022598"/>
    </source>
</evidence>
<evidence type="ECO:0000256" key="6">
    <source>
        <dbReference type="ARBA" id="ARBA00022840"/>
    </source>
</evidence>
<dbReference type="InterPro" id="IPR013221">
    <property type="entry name" value="Mur_ligase_cen"/>
</dbReference>
<feature type="domain" description="Mur ligase C-terminal" evidence="9">
    <location>
        <begin position="323"/>
        <end position="442"/>
    </location>
</feature>
<dbReference type="Gene3D" id="3.90.190.20">
    <property type="entry name" value="Mur ligase, C-terminal domain"/>
    <property type="match status" value="1"/>
</dbReference>
<comment type="caution">
    <text evidence="11">The sequence shown here is derived from an EMBL/GenBank/DDBJ whole genome shotgun (WGS) entry which is preliminary data.</text>
</comment>
<evidence type="ECO:0000313" key="12">
    <source>
        <dbReference type="Proteomes" id="UP001183246"/>
    </source>
</evidence>
<dbReference type="InterPro" id="IPR036565">
    <property type="entry name" value="Mur-like_cat_sf"/>
</dbReference>
<dbReference type="Pfam" id="PF21799">
    <property type="entry name" value="MurD-like_N"/>
    <property type="match status" value="1"/>
</dbReference>
<feature type="domain" description="Mur ligase central" evidence="10">
    <location>
        <begin position="116"/>
        <end position="301"/>
    </location>
</feature>
<keyword evidence="5 7" id="KW-0547">Nucleotide-binding</keyword>
<comment type="subcellular location">
    <subcellularLocation>
        <location evidence="1 7 8">Cytoplasm</location>
    </subcellularLocation>
</comment>
<keyword evidence="3 7" id="KW-0963">Cytoplasm</keyword>
<keyword evidence="7 8" id="KW-0131">Cell cycle</keyword>
<keyword evidence="6 7" id="KW-0067">ATP-binding</keyword>
<dbReference type="PANTHER" id="PTHR43692">
    <property type="entry name" value="UDP-N-ACETYLMURAMOYLALANINE--D-GLUTAMATE LIGASE"/>
    <property type="match status" value="1"/>
</dbReference>
<dbReference type="SUPFAM" id="SSF53623">
    <property type="entry name" value="MurD-like peptide ligases, catalytic domain"/>
    <property type="match status" value="1"/>
</dbReference>
<dbReference type="Pfam" id="PF08245">
    <property type="entry name" value="Mur_ligase_M"/>
    <property type="match status" value="1"/>
</dbReference>
<dbReference type="InterPro" id="IPR004101">
    <property type="entry name" value="Mur_ligase_C"/>
</dbReference>
<evidence type="ECO:0000259" key="9">
    <source>
        <dbReference type="Pfam" id="PF02875"/>
    </source>
</evidence>
<keyword evidence="7 8" id="KW-0132">Cell division</keyword>
<keyword evidence="7 8" id="KW-0573">Peptidoglycan synthesis</keyword>
<dbReference type="HAMAP" id="MF_00639">
    <property type="entry name" value="MurD"/>
    <property type="match status" value="1"/>
</dbReference>
<evidence type="ECO:0000256" key="2">
    <source>
        <dbReference type="ARBA" id="ARBA00004752"/>
    </source>
</evidence>
<comment type="pathway">
    <text evidence="2 7 8">Cell wall biogenesis; peptidoglycan biosynthesis.</text>
</comment>
<dbReference type="Gene3D" id="3.40.1190.10">
    <property type="entry name" value="Mur-like, catalytic domain"/>
    <property type="match status" value="1"/>
</dbReference>
<keyword evidence="12" id="KW-1185">Reference proteome</keyword>
<feature type="binding site" evidence="7">
    <location>
        <begin position="118"/>
        <end position="124"/>
    </location>
    <ligand>
        <name>ATP</name>
        <dbReference type="ChEBI" id="CHEBI:30616"/>
    </ligand>
</feature>
<evidence type="ECO:0000256" key="1">
    <source>
        <dbReference type="ARBA" id="ARBA00004496"/>
    </source>
</evidence>
<dbReference type="InterPro" id="IPR036615">
    <property type="entry name" value="Mur_ligase_C_dom_sf"/>
</dbReference>
<dbReference type="EMBL" id="JAVREL010000021">
    <property type="protein sequence ID" value="MDT0346520.1"/>
    <property type="molecule type" value="Genomic_DNA"/>
</dbReference>
<dbReference type="Proteomes" id="UP001183246">
    <property type="component" value="Unassembled WGS sequence"/>
</dbReference>
<protein>
    <recommendedName>
        <fullName evidence="7 8">UDP-N-acetylmuramoylalanine--D-glutamate ligase</fullName>
        <ecNumber evidence="7 8">6.3.2.9</ecNumber>
    </recommendedName>
    <alternativeName>
        <fullName evidence="7">D-glutamic acid-adding enzyme</fullName>
    </alternativeName>
    <alternativeName>
        <fullName evidence="7">UDP-N-acetylmuramoyl-L-alanyl-D-glutamate synthetase</fullName>
    </alternativeName>
</protein>
<dbReference type="SUPFAM" id="SSF51984">
    <property type="entry name" value="MurCD N-terminal domain"/>
    <property type="match status" value="1"/>
</dbReference>
<evidence type="ECO:0000256" key="7">
    <source>
        <dbReference type="HAMAP-Rule" id="MF_00639"/>
    </source>
</evidence>